<evidence type="ECO:0000256" key="3">
    <source>
        <dbReference type="ARBA" id="ARBA00023157"/>
    </source>
</evidence>
<dbReference type="GO" id="GO:0071526">
    <property type="term" value="P:semaphorin-plexin signaling pathway"/>
    <property type="evidence" value="ECO:0007669"/>
    <property type="project" value="TreeGrafter"/>
</dbReference>
<dbReference type="GO" id="GO:0043931">
    <property type="term" value="P:ossification involved in bone maturation"/>
    <property type="evidence" value="ECO:0007669"/>
    <property type="project" value="TreeGrafter"/>
</dbReference>
<accession>A0AA88P1W8</accession>
<dbReference type="GO" id="GO:0007411">
    <property type="term" value="P:axon guidance"/>
    <property type="evidence" value="ECO:0007669"/>
    <property type="project" value="TreeGrafter"/>
</dbReference>
<dbReference type="GO" id="GO:0005615">
    <property type="term" value="C:extracellular space"/>
    <property type="evidence" value="ECO:0007669"/>
    <property type="project" value="TreeGrafter"/>
</dbReference>
<evidence type="ECO:0000313" key="9">
    <source>
        <dbReference type="Proteomes" id="UP001187315"/>
    </source>
</evidence>
<dbReference type="Pfam" id="PF01437">
    <property type="entry name" value="PSI"/>
    <property type="match status" value="2"/>
</dbReference>
<dbReference type="InterPro" id="IPR027231">
    <property type="entry name" value="Semaphorin"/>
</dbReference>
<dbReference type="InterPro" id="IPR015943">
    <property type="entry name" value="WD40/YVTN_repeat-like_dom_sf"/>
</dbReference>
<dbReference type="GO" id="GO:0030335">
    <property type="term" value="P:positive regulation of cell migration"/>
    <property type="evidence" value="ECO:0007669"/>
    <property type="project" value="TreeGrafter"/>
</dbReference>
<feature type="signal peptide" evidence="6">
    <location>
        <begin position="1"/>
        <end position="18"/>
    </location>
</feature>
<dbReference type="PROSITE" id="PS51004">
    <property type="entry name" value="SEMA"/>
    <property type="match status" value="2"/>
</dbReference>
<protein>
    <recommendedName>
        <fullName evidence="7">Sema domain-containing protein</fullName>
    </recommendedName>
</protein>
<feature type="chain" id="PRO_5041734820" description="Sema domain-containing protein" evidence="6">
    <location>
        <begin position="19"/>
        <end position="1075"/>
    </location>
</feature>
<dbReference type="InterPro" id="IPR002165">
    <property type="entry name" value="Plexin_repeat"/>
</dbReference>
<dbReference type="EMBL" id="JAVHJS010000001">
    <property type="protein sequence ID" value="KAK2868465.1"/>
    <property type="molecule type" value="Genomic_DNA"/>
</dbReference>
<reference evidence="8" key="1">
    <citation type="submission" date="2023-08" db="EMBL/GenBank/DDBJ databases">
        <title>Pelteobagrus vachellii genome.</title>
        <authorList>
            <person name="Liu H."/>
        </authorList>
    </citation>
    <scope>NUCLEOTIDE SEQUENCE</scope>
    <source>
        <strain evidence="8">PRFRI_2022a</strain>
        <tissue evidence="8">Muscle</tissue>
    </source>
</reference>
<dbReference type="PANTHER" id="PTHR11036">
    <property type="entry name" value="SEMAPHORIN"/>
    <property type="match status" value="1"/>
</dbReference>
<dbReference type="Pfam" id="PF01403">
    <property type="entry name" value="Sema"/>
    <property type="match status" value="2"/>
</dbReference>
<dbReference type="FunFam" id="2.130.10.10:FF:001703">
    <property type="entry name" value="Semaphorin 4e"/>
    <property type="match status" value="1"/>
</dbReference>
<evidence type="ECO:0000313" key="8">
    <source>
        <dbReference type="EMBL" id="KAK2868465.1"/>
    </source>
</evidence>
<organism evidence="8 9">
    <name type="scientific">Tachysurus vachellii</name>
    <name type="common">Darkbarbel catfish</name>
    <name type="synonym">Pelteobagrus vachellii</name>
    <dbReference type="NCBI Taxonomy" id="175792"/>
    <lineage>
        <taxon>Eukaryota</taxon>
        <taxon>Metazoa</taxon>
        <taxon>Chordata</taxon>
        <taxon>Craniata</taxon>
        <taxon>Vertebrata</taxon>
        <taxon>Euteleostomi</taxon>
        <taxon>Actinopterygii</taxon>
        <taxon>Neopterygii</taxon>
        <taxon>Teleostei</taxon>
        <taxon>Ostariophysi</taxon>
        <taxon>Siluriformes</taxon>
        <taxon>Bagridae</taxon>
        <taxon>Tachysurus</taxon>
    </lineage>
</organism>
<dbReference type="GO" id="GO:0030215">
    <property type="term" value="F:semaphorin receptor binding"/>
    <property type="evidence" value="ECO:0007669"/>
    <property type="project" value="InterPro"/>
</dbReference>
<dbReference type="GO" id="GO:0000122">
    <property type="term" value="P:negative regulation of transcription by RNA polymerase II"/>
    <property type="evidence" value="ECO:0007669"/>
    <property type="project" value="TreeGrafter"/>
</dbReference>
<dbReference type="Gene3D" id="2.130.10.10">
    <property type="entry name" value="YVTN repeat-like/Quinoprotein amine dehydrogenase"/>
    <property type="match status" value="2"/>
</dbReference>
<dbReference type="Proteomes" id="UP001187315">
    <property type="component" value="Unassembled WGS sequence"/>
</dbReference>
<name>A0AA88P1W8_TACVA</name>
<dbReference type="InterPro" id="IPR016201">
    <property type="entry name" value="PSI"/>
</dbReference>
<evidence type="ECO:0000256" key="6">
    <source>
        <dbReference type="SAM" id="SignalP"/>
    </source>
</evidence>
<evidence type="ECO:0000256" key="1">
    <source>
        <dbReference type="ARBA" id="ARBA00004370"/>
    </source>
</evidence>
<feature type="domain" description="Sema" evidence="7">
    <location>
        <begin position="545"/>
        <end position="1015"/>
    </location>
</feature>
<evidence type="ECO:0000259" key="7">
    <source>
        <dbReference type="PROSITE" id="PS51004"/>
    </source>
</evidence>
<keyword evidence="2" id="KW-0472">Membrane</keyword>
<evidence type="ECO:0000256" key="2">
    <source>
        <dbReference type="ARBA" id="ARBA00023136"/>
    </source>
</evidence>
<gene>
    <name evidence="8" type="ORF">Q7C36_000336</name>
</gene>
<dbReference type="GO" id="GO:0001755">
    <property type="term" value="P:neural crest cell migration"/>
    <property type="evidence" value="ECO:0007669"/>
    <property type="project" value="TreeGrafter"/>
</dbReference>
<proteinExistence type="predicted"/>
<dbReference type="SMART" id="SM00423">
    <property type="entry name" value="PSI"/>
    <property type="match status" value="2"/>
</dbReference>
<keyword evidence="4" id="KW-0325">Glycoprotein</keyword>
<dbReference type="SUPFAM" id="SSF103575">
    <property type="entry name" value="Plexin repeat"/>
    <property type="match status" value="2"/>
</dbReference>
<evidence type="ECO:0000256" key="4">
    <source>
        <dbReference type="ARBA" id="ARBA00023180"/>
    </source>
</evidence>
<keyword evidence="9" id="KW-1185">Reference proteome</keyword>
<dbReference type="GO" id="GO:0005886">
    <property type="term" value="C:plasma membrane"/>
    <property type="evidence" value="ECO:0007669"/>
    <property type="project" value="TreeGrafter"/>
</dbReference>
<dbReference type="GO" id="GO:0045499">
    <property type="term" value="F:chemorepellent activity"/>
    <property type="evidence" value="ECO:0007669"/>
    <property type="project" value="TreeGrafter"/>
</dbReference>
<dbReference type="AlphaFoldDB" id="A0AA88P1W8"/>
<keyword evidence="3" id="KW-1015">Disulfide bond</keyword>
<dbReference type="InterPro" id="IPR036352">
    <property type="entry name" value="Semap_dom_sf"/>
</dbReference>
<keyword evidence="6" id="KW-0732">Signal</keyword>
<feature type="domain" description="Sema" evidence="7">
    <location>
        <begin position="23"/>
        <end position="493"/>
    </location>
</feature>
<dbReference type="Gene3D" id="3.30.1680.10">
    <property type="entry name" value="ligand-binding face of the semaphorins, domain 2"/>
    <property type="match status" value="2"/>
</dbReference>
<dbReference type="PANTHER" id="PTHR11036:SF135">
    <property type="entry name" value="SEMAPHORIN 4D ISOFORM X1-RELATED"/>
    <property type="match status" value="1"/>
</dbReference>
<dbReference type="SUPFAM" id="SSF101912">
    <property type="entry name" value="Sema domain"/>
    <property type="match status" value="2"/>
</dbReference>
<dbReference type="SMART" id="SM00630">
    <property type="entry name" value="Sema"/>
    <property type="match status" value="2"/>
</dbReference>
<comment type="caution">
    <text evidence="8">The sequence shown here is derived from an EMBL/GenBank/DDBJ whole genome shotgun (WGS) entry which is preliminary data.</text>
</comment>
<comment type="subcellular location">
    <subcellularLocation>
        <location evidence="1">Membrane</location>
    </subcellularLocation>
</comment>
<comment type="caution">
    <text evidence="5">Lacks conserved residue(s) required for the propagation of feature annotation.</text>
</comment>
<evidence type="ECO:0000256" key="5">
    <source>
        <dbReference type="PROSITE-ProRule" id="PRU00352"/>
    </source>
</evidence>
<sequence>MLFFLVLSFWAPAVLISGQVWPLNSTPRKTVTLSNRGHVFQEEGVWNYTTMLLMEDEGVLILGAREAIFALDLNNITHKKSMVKWSVTSEMQRNCIFKGKTQTECHNYIRILHKMSNDTMFVCGTNAFNPTCDIMSYKDGKLTLEGKRQDGEGKCPFDPFQRCASEFVDGQLYSATSFNFLGSEPVVMRSLDDTIRTEFLTSWLNEPNFIGMKHVAEGDDNPEGDDDKIYLFFNERAVEYDTYSKMEVSRVARVCKGDVGGQWTLWKKWTSFLKTHLDCPVLQTRLPLLIQDVFLFCPDTWKTCMFYGVFTPQGEMPEYSAVCAYRTQDIRDVFSKGRFKTRYRHFFFEKWATYYGPVPDPRPGACINSKTREKGFSTSLDLPFKALQFIRDKPLMDQAVKPSEQPLLVKKGAAFTRIVVASTTALDGSSHQVMFIGTASGSVLKAVNYDGMMVIIEEVQLFKQSDPVKILRLSVTLGQLYAGSEEATVQMPLSTCDHYASCMDCVLARDPYCGWDLSAERCIAIKNIHPDTHSEVVQSLRDGNAARCSAVGMQTGNRGHVFKEDGVWNHNTMLLMEDKGVLILGARDAIFALDLNNITHKKAMVKWSVTSEMQRNCIFEGKTQTECHNYIRILHKMSNDTMFVCGTNAFNPTCDIMSYKDGKLTLEGKQQDGKGKCPFDPFQRCASEFVDGKLYSATSLGLLGSELDGLRSLYDSIETEIKTSWLNAPNFIGMKHVAEGDDNPEGDDDKIYLFFNERAVEYNTYRPMEVSRVARVCKGDVGGQQTLQKKWTSFQKTHLDCPVHQTRLPLLIQDVFLFCPDTWKTCMFYGVFTPQGEMPEYSAVCAYRIQDIRDVFSKGRFKSLYRDDPFEAWVTYYGPVPDPRPGACINSKTREKGISTSLDLPDETLQFIRDHPLMDQAVKPSEQPLLVKKGAVFTRIVVASTTALDGSSHQVMFIGTASGSVLKAVNYDGKMVIIEDVQLFKQSDPVKILRLSVTLGQLYAGSEEATVQMPLSTCDHYASCMDCVLARDPYCGWDLSAERCIAINNIHPDTHSEMVQSLRDGNSALCPAVGM</sequence>
<dbReference type="InterPro" id="IPR001627">
    <property type="entry name" value="Semap_dom"/>
</dbReference>